<protein>
    <submittedName>
        <fullName evidence="2">Pectate lyase</fullName>
    </submittedName>
</protein>
<gene>
    <name evidence="2" type="ORF">GTP38_24095</name>
</gene>
<name>A0ABW9VD71_9BURK</name>
<evidence type="ECO:0000313" key="2">
    <source>
        <dbReference type="EMBL" id="MYM37413.1"/>
    </source>
</evidence>
<accession>A0ABW9VD71</accession>
<reference evidence="2 3" key="1">
    <citation type="submission" date="2019-12" db="EMBL/GenBank/DDBJ databases">
        <title>Novel species isolated from a subtropical stream in China.</title>
        <authorList>
            <person name="Lu H."/>
        </authorList>
    </citation>
    <scope>NUCLEOTIDE SEQUENCE [LARGE SCALE GENOMIC DNA]</scope>
    <source>
        <strain evidence="2 3">FT94W</strain>
    </source>
</reference>
<feature type="region of interest" description="Disordered" evidence="1">
    <location>
        <begin position="251"/>
        <end position="295"/>
    </location>
</feature>
<evidence type="ECO:0000313" key="3">
    <source>
        <dbReference type="Proteomes" id="UP000449678"/>
    </source>
</evidence>
<dbReference type="InterPro" id="IPR010702">
    <property type="entry name" value="Pectate_lyase_2"/>
</dbReference>
<organism evidence="2 3">
    <name type="scientific">Duganella lactea</name>
    <dbReference type="NCBI Taxonomy" id="2692173"/>
    <lineage>
        <taxon>Bacteria</taxon>
        <taxon>Pseudomonadati</taxon>
        <taxon>Pseudomonadota</taxon>
        <taxon>Betaproteobacteria</taxon>
        <taxon>Burkholderiales</taxon>
        <taxon>Oxalobacteraceae</taxon>
        <taxon>Telluria group</taxon>
        <taxon>Duganella</taxon>
    </lineage>
</organism>
<keyword evidence="2" id="KW-0456">Lyase</keyword>
<dbReference type="Pfam" id="PF06917">
    <property type="entry name" value="Pectate_lyase_2"/>
    <property type="match status" value="1"/>
</dbReference>
<dbReference type="Proteomes" id="UP000449678">
    <property type="component" value="Unassembled WGS sequence"/>
</dbReference>
<dbReference type="Gene3D" id="1.50.10.20">
    <property type="match status" value="1"/>
</dbReference>
<dbReference type="InterPro" id="IPR008928">
    <property type="entry name" value="6-hairpin_glycosidase_sf"/>
</dbReference>
<dbReference type="Gene3D" id="3.90.105.40">
    <property type="match status" value="1"/>
</dbReference>
<dbReference type="RefSeq" id="WP_160992723.1">
    <property type="nucleotide sequence ID" value="NZ_WWCO01000029.1"/>
</dbReference>
<proteinExistence type="predicted"/>
<dbReference type="SUPFAM" id="SSF48208">
    <property type="entry name" value="Six-hairpin glycosidases"/>
    <property type="match status" value="1"/>
</dbReference>
<sequence length="560" mass="62310">MDAAATDTMRLHAVTTHVRNILHHARDVYRDQAAPLLANGFEVRGGAHLDWRFPDGGRSIISNFSCQQNLMRILHSLSALTGDRHYRNVAAGNVEFYFRHLQSEHGLLRWGGHQFVDLRTLRAVGPSEKNHVHELKNAFPYYELMFEVDPMATRRFICGFWNAHVSGPTLEISRHGKFDKAIDPRTLWNTAQYVRPEPYCETKGLSFLSAGNDLIYAGALLARYAGNDAAWTSARRLAAQFASARNPDTGLGAYQFSQPRQVEEARSDDETRSHFGDRAQRQLGPELETSPRPAPHQRRVLEATMLLESQARSIYSCNALMQLEVAARLPARSGGLLASTIDGLLAFKRHAHVAETNTFRPMLTDGTDLTDFVLLRNGYYGSAGGRLPPYPANCLYLLSYTRAYRVTGNGAIWQAVRDLALSNGMGDWGASHGAPSVNLATTLADPLAIFAVLDIYWKTSAAAYLDLARVIGNNLCERYFFRHIDGRPAGYFIPSKDHVYVNVDTIEPYALLALQAAIEGREQAVPTFINAAGYTEGEYLLADGSSKTLQDRVLYESTLR</sequence>
<evidence type="ECO:0000256" key="1">
    <source>
        <dbReference type="SAM" id="MobiDB-lite"/>
    </source>
</evidence>
<dbReference type="GO" id="GO:0016829">
    <property type="term" value="F:lyase activity"/>
    <property type="evidence" value="ECO:0007669"/>
    <property type="project" value="UniProtKB-KW"/>
</dbReference>
<comment type="caution">
    <text evidence="2">The sequence shown here is derived from an EMBL/GenBank/DDBJ whole genome shotgun (WGS) entry which is preliminary data.</text>
</comment>
<feature type="compositionally biased region" description="Basic and acidic residues" evidence="1">
    <location>
        <begin position="261"/>
        <end position="280"/>
    </location>
</feature>
<keyword evidence="3" id="KW-1185">Reference proteome</keyword>
<dbReference type="EMBL" id="WWCO01000029">
    <property type="protein sequence ID" value="MYM37413.1"/>
    <property type="molecule type" value="Genomic_DNA"/>
</dbReference>
<dbReference type="Gene3D" id="2.30.30.880">
    <property type="match status" value="1"/>
</dbReference>